<keyword evidence="7" id="KW-0482">Metalloprotease</keyword>
<keyword evidence="5" id="KW-0378">Hydrolase</keyword>
<proteinExistence type="inferred from homology"/>
<dbReference type="Proteomes" id="UP000435357">
    <property type="component" value="Unassembled WGS sequence"/>
</dbReference>
<dbReference type="SUPFAM" id="SSF55486">
    <property type="entry name" value="Metalloproteases ('zincins'), catalytic domain"/>
    <property type="match status" value="1"/>
</dbReference>
<dbReference type="CDD" id="cd00146">
    <property type="entry name" value="PKD"/>
    <property type="match status" value="1"/>
</dbReference>
<dbReference type="PANTHER" id="PTHR47466:SF1">
    <property type="entry name" value="METALLOPROTEASE MEP1 (AFU_ORTHOLOGUE AFUA_1G07730)-RELATED"/>
    <property type="match status" value="1"/>
</dbReference>
<gene>
    <name evidence="11" type="ORF">F3059_08230</name>
</gene>
<evidence type="ECO:0000256" key="4">
    <source>
        <dbReference type="ARBA" id="ARBA00022729"/>
    </source>
</evidence>
<evidence type="ECO:0000256" key="9">
    <source>
        <dbReference type="SAM" id="SignalP"/>
    </source>
</evidence>
<keyword evidence="4 9" id="KW-0732">Signal</keyword>
<evidence type="ECO:0000256" key="6">
    <source>
        <dbReference type="ARBA" id="ARBA00022833"/>
    </source>
</evidence>
<dbReference type="InterPro" id="IPR026444">
    <property type="entry name" value="Secre_tail"/>
</dbReference>
<dbReference type="Pfam" id="PF18962">
    <property type="entry name" value="Por_Secre_tail"/>
    <property type="match status" value="1"/>
</dbReference>
<evidence type="ECO:0000313" key="12">
    <source>
        <dbReference type="Proteomes" id="UP000435357"/>
    </source>
</evidence>
<dbReference type="OrthoDB" id="9792152at2"/>
<dbReference type="InterPro" id="IPR003961">
    <property type="entry name" value="FN3_dom"/>
</dbReference>
<name>A0A6N6M7W1_9FLAO</name>
<organism evidence="11 12">
    <name type="scientific">Salibacter halophilus</name>
    <dbReference type="NCBI Taxonomy" id="1803916"/>
    <lineage>
        <taxon>Bacteria</taxon>
        <taxon>Pseudomonadati</taxon>
        <taxon>Bacteroidota</taxon>
        <taxon>Flavobacteriia</taxon>
        <taxon>Flavobacteriales</taxon>
        <taxon>Salibacteraceae</taxon>
        <taxon>Salibacter</taxon>
    </lineage>
</organism>
<dbReference type="CDD" id="cd00063">
    <property type="entry name" value="FN3"/>
    <property type="match status" value="1"/>
</dbReference>
<feature type="signal peptide" evidence="9">
    <location>
        <begin position="1"/>
        <end position="27"/>
    </location>
</feature>
<dbReference type="EMBL" id="WACR01000006">
    <property type="protein sequence ID" value="KAB1064013.1"/>
    <property type="molecule type" value="Genomic_DNA"/>
</dbReference>
<dbReference type="SUPFAM" id="SSF49265">
    <property type="entry name" value="Fibronectin type III"/>
    <property type="match status" value="1"/>
</dbReference>
<evidence type="ECO:0000256" key="3">
    <source>
        <dbReference type="ARBA" id="ARBA00022723"/>
    </source>
</evidence>
<reference evidence="11 12" key="1">
    <citation type="submission" date="2019-09" db="EMBL/GenBank/DDBJ databases">
        <title>Genomes of Cryomorphaceae.</title>
        <authorList>
            <person name="Bowman J.P."/>
        </authorList>
    </citation>
    <scope>NUCLEOTIDE SEQUENCE [LARGE SCALE GENOMIC DNA]</scope>
    <source>
        <strain evidence="11 12">KCTC 52047</strain>
    </source>
</reference>
<dbReference type="InterPro" id="IPR024079">
    <property type="entry name" value="MetalloPept_cat_dom_sf"/>
</dbReference>
<evidence type="ECO:0000256" key="5">
    <source>
        <dbReference type="ARBA" id="ARBA00022801"/>
    </source>
</evidence>
<keyword evidence="3" id="KW-0479">Metal-binding</keyword>
<feature type="domain" description="Fibronectin type-III" evidence="10">
    <location>
        <begin position="599"/>
        <end position="699"/>
    </location>
</feature>
<accession>A0A6N6M7W1</accession>
<keyword evidence="12" id="KW-1185">Reference proteome</keyword>
<keyword evidence="8" id="KW-1015">Disulfide bond</keyword>
<dbReference type="Pfam" id="PF00041">
    <property type="entry name" value="fn3"/>
    <property type="match status" value="1"/>
</dbReference>
<dbReference type="InterPro" id="IPR013783">
    <property type="entry name" value="Ig-like_fold"/>
</dbReference>
<comment type="similarity">
    <text evidence="1">Belongs to the peptidase M43B family.</text>
</comment>
<dbReference type="GO" id="GO:0008237">
    <property type="term" value="F:metallopeptidase activity"/>
    <property type="evidence" value="ECO:0007669"/>
    <property type="project" value="UniProtKB-KW"/>
</dbReference>
<dbReference type="InterPro" id="IPR036116">
    <property type="entry name" value="FN3_sf"/>
</dbReference>
<dbReference type="GO" id="GO:0046872">
    <property type="term" value="F:metal ion binding"/>
    <property type="evidence" value="ECO:0007669"/>
    <property type="project" value="UniProtKB-KW"/>
</dbReference>
<dbReference type="PANTHER" id="PTHR47466">
    <property type="match status" value="1"/>
</dbReference>
<dbReference type="SUPFAM" id="SSF49299">
    <property type="entry name" value="PKD domain"/>
    <property type="match status" value="1"/>
</dbReference>
<dbReference type="Gene3D" id="2.60.120.260">
    <property type="entry name" value="Galactose-binding domain-like"/>
    <property type="match status" value="1"/>
</dbReference>
<dbReference type="InterPro" id="IPR035986">
    <property type="entry name" value="PKD_dom_sf"/>
</dbReference>
<dbReference type="AlphaFoldDB" id="A0A6N6M7W1"/>
<comment type="caution">
    <text evidence="11">The sequence shown here is derived from an EMBL/GenBank/DDBJ whole genome shotgun (WGS) entry which is preliminary data.</text>
</comment>
<keyword evidence="2" id="KW-0645">Protease</keyword>
<keyword evidence="6" id="KW-0862">Zinc</keyword>
<evidence type="ECO:0000256" key="1">
    <source>
        <dbReference type="ARBA" id="ARBA00008721"/>
    </source>
</evidence>
<sequence>MKYMAFIRIKNVILTLSALAISFTQYAQQPCGKNHAEQQLLQQNPSAKPIIESAQKELEDFTQSYISSRATSNNKIVIPVVFHVVHQNGSENISEAQIKDAMRQINEDFSKSNADLANVIPAFESRIGDANFEFRLARKDPNGNSTNGIDRIVSSATNVGDQTAKINQWPPQKYLNIWTVANINFGAAAYALLPSVAAGNPSQDGIVSEHTYVGTIGTAAGGDGHTLPHEIGHFFNLEHPWGQSNNPGQTQNCGDDDSVQDTPNTIGTFGSCNTTQVSCGSLDNVQNIMDYSNCPVMFTEGQIDRMRAAANSGVAGRNNLWSQQNLNATGVGQLYSADFSAENATICLGDSLRLLDGSEYDPTSWNWNLTGSLQSSSNNQNPVVYYPEIGVYDVLLTSFQNGNQKSELKDGFVMVNNPVGVSMPYTEDFEDVTETPNIKWYTSDNNSNFGFELDENNGKQGGACLKMANYSNSNNKTYRLISETIDLSVYDQFDIDFEVAYAMLNGSSGQDRLKVYISNDCGETWNEVFNEIGPFIQSTSGVNGAFTPSNSNEWRTLSIDNLSAPLNSNNARIKFEFEAEGNNNLYIDNINITGDWGDTPSLVYPFNGQTKLPSDFTFQWQPTGESITEYEFQYADNISFNSPVSVSKQKISVDPDNADTEYDVTGLDPNGTYFWRVRYVTNGNPGPWSDVWEFTISETGVGFEESLKEKFHFTVFPNPSESKFNVRLLNDENRPVEFTIYSMTGQRVYYSKQNLSSGENIVQLNVDQLTGGVYMLETAIGSERITERIVIR</sequence>
<protein>
    <submittedName>
        <fullName evidence="11">T9SS type A sorting domain-containing protein</fullName>
    </submittedName>
</protein>
<dbReference type="GO" id="GO:0006508">
    <property type="term" value="P:proteolysis"/>
    <property type="evidence" value="ECO:0007669"/>
    <property type="project" value="UniProtKB-KW"/>
</dbReference>
<evidence type="ECO:0000313" key="11">
    <source>
        <dbReference type="EMBL" id="KAB1064013.1"/>
    </source>
</evidence>
<evidence type="ECO:0000259" key="10">
    <source>
        <dbReference type="PROSITE" id="PS50853"/>
    </source>
</evidence>
<evidence type="ECO:0000256" key="2">
    <source>
        <dbReference type="ARBA" id="ARBA00022670"/>
    </source>
</evidence>
<evidence type="ECO:0000256" key="7">
    <source>
        <dbReference type="ARBA" id="ARBA00023049"/>
    </source>
</evidence>
<evidence type="ECO:0000256" key="8">
    <source>
        <dbReference type="ARBA" id="ARBA00023157"/>
    </source>
</evidence>
<feature type="chain" id="PRO_5026663534" evidence="9">
    <location>
        <begin position="28"/>
        <end position="792"/>
    </location>
</feature>
<dbReference type="Gene3D" id="3.40.390.10">
    <property type="entry name" value="Collagenase (Catalytic Domain)"/>
    <property type="match status" value="1"/>
</dbReference>
<dbReference type="PROSITE" id="PS50853">
    <property type="entry name" value="FN3"/>
    <property type="match status" value="1"/>
</dbReference>
<dbReference type="InterPro" id="IPR008754">
    <property type="entry name" value="Peptidase_M43"/>
</dbReference>
<dbReference type="NCBIfam" id="TIGR04183">
    <property type="entry name" value="Por_Secre_tail"/>
    <property type="match status" value="1"/>
</dbReference>
<dbReference type="Pfam" id="PF05572">
    <property type="entry name" value="Peptidase_M43"/>
    <property type="match status" value="1"/>
</dbReference>
<dbReference type="Gene3D" id="2.60.40.10">
    <property type="entry name" value="Immunoglobulins"/>
    <property type="match status" value="2"/>
</dbReference>